<dbReference type="PANTHER" id="PTHR24220:SF659">
    <property type="entry name" value="TRANSPORTER, PUTATIVE-RELATED"/>
    <property type="match status" value="1"/>
</dbReference>
<sequence>MIRSVGLRLQHPGGPMLAFPDVDLAQGGRLLLLGPSGSGKSSWLALVAGLLVPDAGQLEVAGQAPHALPQGARDRWRGENVSLLPQKLHLSASLTVRENLALCYFALRRPVDETAIGTALHALDVGHLAPHRPARLSVGQAQRVALARALLLSPRVLLADEPTASLDDESAAAATGLLASTADRLGATLVVATHDRRVREQLATAAVLSLRRPEQAA</sequence>
<keyword evidence="3 5" id="KW-0067">ATP-binding</keyword>
<dbReference type="PANTHER" id="PTHR24220">
    <property type="entry name" value="IMPORT ATP-BINDING PROTEIN"/>
    <property type="match status" value="1"/>
</dbReference>
<dbReference type="EMBL" id="JAEQNA010000009">
    <property type="protein sequence ID" value="MBL0422678.1"/>
    <property type="molecule type" value="Genomic_DNA"/>
</dbReference>
<organism evidence="5 6">
    <name type="scientific">Ramlibacter aurantiacus</name>
    <dbReference type="NCBI Taxonomy" id="2801330"/>
    <lineage>
        <taxon>Bacteria</taxon>
        <taxon>Pseudomonadati</taxon>
        <taxon>Pseudomonadota</taxon>
        <taxon>Betaproteobacteria</taxon>
        <taxon>Burkholderiales</taxon>
        <taxon>Comamonadaceae</taxon>
        <taxon>Ramlibacter</taxon>
    </lineage>
</organism>
<accession>A0A937D851</accession>
<dbReference type="Proteomes" id="UP000613011">
    <property type="component" value="Unassembled WGS sequence"/>
</dbReference>
<proteinExistence type="predicted"/>
<dbReference type="PROSITE" id="PS50893">
    <property type="entry name" value="ABC_TRANSPORTER_2"/>
    <property type="match status" value="1"/>
</dbReference>
<dbReference type="PROSITE" id="PS00211">
    <property type="entry name" value="ABC_TRANSPORTER_1"/>
    <property type="match status" value="1"/>
</dbReference>
<protein>
    <submittedName>
        <fullName evidence="5">ATP-binding cassette domain-containing protein</fullName>
    </submittedName>
</protein>
<evidence type="ECO:0000256" key="3">
    <source>
        <dbReference type="ARBA" id="ARBA00022840"/>
    </source>
</evidence>
<dbReference type="InterPro" id="IPR027417">
    <property type="entry name" value="P-loop_NTPase"/>
</dbReference>
<gene>
    <name evidence="5" type="ORF">JI739_20255</name>
</gene>
<dbReference type="SMART" id="SM00382">
    <property type="entry name" value="AAA"/>
    <property type="match status" value="1"/>
</dbReference>
<dbReference type="InterPro" id="IPR015854">
    <property type="entry name" value="ABC_transpr_LolD-like"/>
</dbReference>
<evidence type="ECO:0000313" key="6">
    <source>
        <dbReference type="Proteomes" id="UP000613011"/>
    </source>
</evidence>
<dbReference type="GO" id="GO:0022857">
    <property type="term" value="F:transmembrane transporter activity"/>
    <property type="evidence" value="ECO:0007669"/>
    <property type="project" value="TreeGrafter"/>
</dbReference>
<keyword evidence="1" id="KW-0472">Membrane</keyword>
<dbReference type="RefSeq" id="WP_201685817.1">
    <property type="nucleotide sequence ID" value="NZ_JAEQNA010000009.1"/>
</dbReference>
<name>A0A937D851_9BURK</name>
<evidence type="ECO:0000313" key="5">
    <source>
        <dbReference type="EMBL" id="MBL0422678.1"/>
    </source>
</evidence>
<reference evidence="5" key="1">
    <citation type="submission" date="2021-01" db="EMBL/GenBank/DDBJ databases">
        <title>Ramlibacter sp. strain AW1 16S ribosomal RNA gene Genome sequencing and assembly.</title>
        <authorList>
            <person name="Kang M."/>
        </authorList>
    </citation>
    <scope>NUCLEOTIDE SEQUENCE</scope>
    <source>
        <strain evidence="5">AW1</strain>
    </source>
</reference>
<dbReference type="Pfam" id="PF00005">
    <property type="entry name" value="ABC_tran"/>
    <property type="match status" value="1"/>
</dbReference>
<dbReference type="GO" id="GO:0005886">
    <property type="term" value="C:plasma membrane"/>
    <property type="evidence" value="ECO:0007669"/>
    <property type="project" value="TreeGrafter"/>
</dbReference>
<dbReference type="Gene3D" id="3.40.50.300">
    <property type="entry name" value="P-loop containing nucleotide triphosphate hydrolases"/>
    <property type="match status" value="1"/>
</dbReference>
<comment type="caution">
    <text evidence="5">The sequence shown here is derived from an EMBL/GenBank/DDBJ whole genome shotgun (WGS) entry which is preliminary data.</text>
</comment>
<dbReference type="SUPFAM" id="SSF52540">
    <property type="entry name" value="P-loop containing nucleoside triphosphate hydrolases"/>
    <property type="match status" value="1"/>
</dbReference>
<keyword evidence="2" id="KW-0547">Nucleotide-binding</keyword>
<dbReference type="GO" id="GO:0005524">
    <property type="term" value="F:ATP binding"/>
    <property type="evidence" value="ECO:0007669"/>
    <property type="project" value="UniProtKB-KW"/>
</dbReference>
<feature type="domain" description="ABC transporter" evidence="4">
    <location>
        <begin position="2"/>
        <end position="210"/>
    </location>
</feature>
<evidence type="ECO:0000259" key="4">
    <source>
        <dbReference type="PROSITE" id="PS50893"/>
    </source>
</evidence>
<dbReference type="GO" id="GO:0016887">
    <property type="term" value="F:ATP hydrolysis activity"/>
    <property type="evidence" value="ECO:0007669"/>
    <property type="project" value="InterPro"/>
</dbReference>
<dbReference type="InterPro" id="IPR017871">
    <property type="entry name" value="ABC_transporter-like_CS"/>
</dbReference>
<keyword evidence="6" id="KW-1185">Reference proteome</keyword>
<dbReference type="InterPro" id="IPR003439">
    <property type="entry name" value="ABC_transporter-like_ATP-bd"/>
</dbReference>
<evidence type="ECO:0000256" key="2">
    <source>
        <dbReference type="ARBA" id="ARBA00022741"/>
    </source>
</evidence>
<evidence type="ECO:0000256" key="1">
    <source>
        <dbReference type="ARBA" id="ARBA00022475"/>
    </source>
</evidence>
<keyword evidence="1" id="KW-1003">Cell membrane</keyword>
<dbReference type="AlphaFoldDB" id="A0A937D851"/>
<dbReference type="InterPro" id="IPR003593">
    <property type="entry name" value="AAA+_ATPase"/>
</dbReference>